<dbReference type="InterPro" id="IPR036680">
    <property type="entry name" value="SPOR-like_sf"/>
</dbReference>
<dbReference type="PANTHER" id="PTHR21581:SF6">
    <property type="entry name" value="TRAFFICKING PROTEIN PARTICLE COMPLEX SUBUNIT 12"/>
    <property type="match status" value="1"/>
</dbReference>
<sequence>MFRVSTKASFGLRCSVVVFVSAFAFVSLTASADARSKRKSFSKRAAVSQSYSPRYADIVVDANTGDVLHSTNPDAQRHPASLTKIMTLYLLFERLEAGKIRLDSQMEVSAHASAQAPTKLGLRPGQTLMVEDAIKALVTKSANDAAVVVAEALAGSEDQFAVLMTRKARALRMTRTVYKNASGLPNSDQVTTARDQALLGLAIQDRFPRYYRYFATESFAYRGVRMANHNRLLGRVQGVTGIKTGYTNASGFNLVSAVQRGDRRLVAVVLGGASGGARDAKMRSLIEQKISLAAVKRTAPKIVEVADASVAFPTPIGSPGPAAQPVPAPQPAAAPAQAERPVERPVRVASAAANVPTKSASQSEQPTPGSTEPIRPRLVKTLSVKAGPVRTASAPMSLLAPEPIATRTSNGEPARTETISDALPPAPPGARPGVLGVLSSRDLASRDEMPRTVTASVTPMPVPAARVEAAAPVQTAKAETPTVSETKKRSGWIIQVGAFEDASEAKEKLADAKNKTSLLKDAEPFTEIFEKGDKRYYRARFAGLRESAAEQACRQLKKNQIACFAVKN</sequence>
<dbReference type="GO" id="GO:0008360">
    <property type="term" value="P:regulation of cell shape"/>
    <property type="evidence" value="ECO:0007669"/>
    <property type="project" value="UniProtKB-KW"/>
</dbReference>
<evidence type="ECO:0000256" key="6">
    <source>
        <dbReference type="ARBA" id="ARBA00023316"/>
    </source>
</evidence>
<organism evidence="10 11">
    <name type="scientific">Pseudorhodoplanes sinuspersici</name>
    <dbReference type="NCBI Taxonomy" id="1235591"/>
    <lineage>
        <taxon>Bacteria</taxon>
        <taxon>Pseudomonadati</taxon>
        <taxon>Pseudomonadota</taxon>
        <taxon>Alphaproteobacteria</taxon>
        <taxon>Hyphomicrobiales</taxon>
        <taxon>Pseudorhodoplanes</taxon>
    </lineage>
</organism>
<dbReference type="Pfam" id="PF00768">
    <property type="entry name" value="Peptidase_S11"/>
    <property type="match status" value="1"/>
</dbReference>
<evidence type="ECO:0000313" key="11">
    <source>
        <dbReference type="Proteomes" id="UP000194137"/>
    </source>
</evidence>
<evidence type="ECO:0000256" key="7">
    <source>
        <dbReference type="RuleBase" id="RU004016"/>
    </source>
</evidence>
<dbReference type="Gene3D" id="3.30.70.1070">
    <property type="entry name" value="Sporulation related repeat"/>
    <property type="match status" value="1"/>
</dbReference>
<evidence type="ECO:0000256" key="1">
    <source>
        <dbReference type="ARBA" id="ARBA00007164"/>
    </source>
</evidence>
<feature type="compositionally biased region" description="Pro residues" evidence="8">
    <location>
        <begin position="320"/>
        <end position="332"/>
    </location>
</feature>
<protein>
    <submittedName>
        <fullName evidence="10">Uncharacterized protein</fullName>
    </submittedName>
</protein>
<dbReference type="GO" id="GO:0071555">
    <property type="term" value="P:cell wall organization"/>
    <property type="evidence" value="ECO:0007669"/>
    <property type="project" value="UniProtKB-KW"/>
</dbReference>
<proteinExistence type="inferred from homology"/>
<feature type="region of interest" description="Disordered" evidence="8">
    <location>
        <begin position="320"/>
        <end position="378"/>
    </location>
</feature>
<keyword evidence="5" id="KW-0573">Peptidoglycan synthesis</keyword>
<dbReference type="InterPro" id="IPR012338">
    <property type="entry name" value="Beta-lactam/transpept-like"/>
</dbReference>
<dbReference type="KEGG" id="psin:CAK95_21905"/>
<evidence type="ECO:0000256" key="4">
    <source>
        <dbReference type="ARBA" id="ARBA00022960"/>
    </source>
</evidence>
<dbReference type="InterPro" id="IPR018044">
    <property type="entry name" value="Peptidase_S11"/>
</dbReference>
<dbReference type="PANTHER" id="PTHR21581">
    <property type="entry name" value="D-ALANYL-D-ALANINE CARBOXYPEPTIDASE"/>
    <property type="match status" value="1"/>
</dbReference>
<name>A0A1W6ZVX8_9HYPH</name>
<keyword evidence="6" id="KW-0961">Cell wall biogenesis/degradation</keyword>
<feature type="chain" id="PRO_5043512126" evidence="9">
    <location>
        <begin position="33"/>
        <end position="568"/>
    </location>
</feature>
<dbReference type="InterPro" id="IPR007730">
    <property type="entry name" value="SPOR-like_dom"/>
</dbReference>
<dbReference type="Gene3D" id="3.40.710.10">
    <property type="entry name" value="DD-peptidase/beta-lactamase superfamily"/>
    <property type="match status" value="1"/>
</dbReference>
<dbReference type="RefSeq" id="WP_086089854.1">
    <property type="nucleotide sequence ID" value="NZ_CP021112.1"/>
</dbReference>
<dbReference type="InterPro" id="IPR001967">
    <property type="entry name" value="Peptidase_S11_N"/>
</dbReference>
<dbReference type="Proteomes" id="UP000194137">
    <property type="component" value="Chromosome"/>
</dbReference>
<reference evidence="10 11" key="1">
    <citation type="submission" date="2017-05" db="EMBL/GenBank/DDBJ databases">
        <title>Full genome sequence of Pseudorhodoplanes sinuspersici.</title>
        <authorList>
            <person name="Dastgheib S.M.M."/>
            <person name="Shavandi M."/>
            <person name="Tirandaz H."/>
        </authorList>
    </citation>
    <scope>NUCLEOTIDE SEQUENCE [LARGE SCALE GENOMIC DNA]</scope>
    <source>
        <strain evidence="10 11">RIPI110</strain>
    </source>
</reference>
<dbReference type="EMBL" id="CP021112">
    <property type="protein sequence ID" value="ARQ01463.1"/>
    <property type="molecule type" value="Genomic_DNA"/>
</dbReference>
<feature type="region of interest" description="Disordered" evidence="8">
    <location>
        <begin position="404"/>
        <end position="434"/>
    </location>
</feature>
<feature type="compositionally biased region" description="Polar residues" evidence="8">
    <location>
        <begin position="356"/>
        <end position="370"/>
    </location>
</feature>
<dbReference type="GO" id="GO:0006508">
    <property type="term" value="P:proteolysis"/>
    <property type="evidence" value="ECO:0007669"/>
    <property type="project" value="InterPro"/>
</dbReference>
<dbReference type="SUPFAM" id="SSF56601">
    <property type="entry name" value="beta-lactamase/transpeptidase-like"/>
    <property type="match status" value="1"/>
</dbReference>
<dbReference type="SUPFAM" id="SSF110997">
    <property type="entry name" value="Sporulation related repeat"/>
    <property type="match status" value="1"/>
</dbReference>
<dbReference type="Pfam" id="PF05036">
    <property type="entry name" value="SPOR"/>
    <property type="match status" value="1"/>
</dbReference>
<feature type="signal peptide" evidence="9">
    <location>
        <begin position="1"/>
        <end position="32"/>
    </location>
</feature>
<dbReference type="PROSITE" id="PS51724">
    <property type="entry name" value="SPOR"/>
    <property type="match status" value="1"/>
</dbReference>
<dbReference type="STRING" id="1235591.CAK95_21905"/>
<evidence type="ECO:0000256" key="3">
    <source>
        <dbReference type="ARBA" id="ARBA00022801"/>
    </source>
</evidence>
<evidence type="ECO:0000313" key="10">
    <source>
        <dbReference type="EMBL" id="ARQ01463.1"/>
    </source>
</evidence>
<accession>A0A1W6ZVX8</accession>
<evidence type="ECO:0000256" key="5">
    <source>
        <dbReference type="ARBA" id="ARBA00022984"/>
    </source>
</evidence>
<dbReference type="OrthoDB" id="9795979at2"/>
<comment type="similarity">
    <text evidence="1 7">Belongs to the peptidase S11 family.</text>
</comment>
<evidence type="ECO:0000256" key="9">
    <source>
        <dbReference type="SAM" id="SignalP"/>
    </source>
</evidence>
<dbReference type="GO" id="GO:0009002">
    <property type="term" value="F:serine-type D-Ala-D-Ala carboxypeptidase activity"/>
    <property type="evidence" value="ECO:0007669"/>
    <property type="project" value="InterPro"/>
</dbReference>
<dbReference type="AlphaFoldDB" id="A0A1W6ZVX8"/>
<dbReference type="GO" id="GO:0042834">
    <property type="term" value="F:peptidoglycan binding"/>
    <property type="evidence" value="ECO:0007669"/>
    <property type="project" value="InterPro"/>
</dbReference>
<evidence type="ECO:0000256" key="2">
    <source>
        <dbReference type="ARBA" id="ARBA00022729"/>
    </source>
</evidence>
<keyword evidence="3" id="KW-0378">Hydrolase</keyword>
<keyword evidence="11" id="KW-1185">Reference proteome</keyword>
<dbReference type="PRINTS" id="PR00725">
    <property type="entry name" value="DADACBPTASE1"/>
</dbReference>
<dbReference type="GO" id="GO:0009252">
    <property type="term" value="P:peptidoglycan biosynthetic process"/>
    <property type="evidence" value="ECO:0007669"/>
    <property type="project" value="UniProtKB-KW"/>
</dbReference>
<keyword evidence="4" id="KW-0133">Cell shape</keyword>
<gene>
    <name evidence="10" type="ORF">CAK95_21905</name>
</gene>
<keyword evidence="2 9" id="KW-0732">Signal</keyword>
<evidence type="ECO:0000256" key="8">
    <source>
        <dbReference type="SAM" id="MobiDB-lite"/>
    </source>
</evidence>